<reference evidence="5" key="1">
    <citation type="submission" date="2012-04" db="EMBL/GenBank/DDBJ databases">
        <title>Complete genome sequence of Helicobacter cetorum strain MIT 00-7128.</title>
        <authorList>
            <person name="Kersulyte D."/>
            <person name="Berg D.E."/>
        </authorList>
    </citation>
    <scope>NUCLEOTIDE SEQUENCE [LARGE SCALE GENOMIC DNA]</scope>
    <source>
        <strain evidence="5">MIT 00-7128</strain>
    </source>
</reference>
<gene>
    <name evidence="4" type="ordered locus">HCW_01290</name>
</gene>
<evidence type="ECO:0000313" key="5">
    <source>
        <dbReference type="Proteomes" id="UP000005010"/>
    </source>
</evidence>
<keyword evidence="5" id="KW-1185">Reference proteome</keyword>
<feature type="region of interest" description="Disordered" evidence="1">
    <location>
        <begin position="1325"/>
        <end position="1346"/>
    </location>
</feature>
<evidence type="ECO:0000256" key="1">
    <source>
        <dbReference type="SAM" id="MobiDB-lite"/>
    </source>
</evidence>
<dbReference type="InterPro" id="IPR050742">
    <property type="entry name" value="Helicase_Restrict-Modif_Enz"/>
</dbReference>
<dbReference type="Pfam" id="PF00271">
    <property type="entry name" value="Helicase_C"/>
    <property type="match status" value="1"/>
</dbReference>
<dbReference type="PRINTS" id="PR00507">
    <property type="entry name" value="N12N6MTFRASE"/>
</dbReference>
<dbReference type="STRING" id="182217.HCW_01290"/>
<dbReference type="InterPro" id="IPR001650">
    <property type="entry name" value="Helicase_C-like"/>
</dbReference>
<dbReference type="InterPro" id="IPR027417">
    <property type="entry name" value="P-loop_NTPase"/>
</dbReference>
<dbReference type="InterPro" id="IPR002052">
    <property type="entry name" value="DNA_methylase_N6_adenine_CS"/>
</dbReference>
<dbReference type="GO" id="GO:0016787">
    <property type="term" value="F:hydrolase activity"/>
    <property type="evidence" value="ECO:0007669"/>
    <property type="project" value="InterPro"/>
</dbReference>
<dbReference type="GO" id="GO:0032259">
    <property type="term" value="P:methylation"/>
    <property type="evidence" value="ECO:0007669"/>
    <property type="project" value="InterPro"/>
</dbReference>
<evidence type="ECO:0000259" key="3">
    <source>
        <dbReference type="PROSITE" id="PS51194"/>
    </source>
</evidence>
<dbReference type="SUPFAM" id="SSF52980">
    <property type="entry name" value="Restriction endonuclease-like"/>
    <property type="match status" value="1"/>
</dbReference>
<dbReference type="PROSITE" id="PS51192">
    <property type="entry name" value="HELICASE_ATP_BIND_1"/>
    <property type="match status" value="1"/>
</dbReference>
<dbReference type="InterPro" id="IPR006935">
    <property type="entry name" value="Helicase/UvrB_N"/>
</dbReference>
<dbReference type="PATRIC" id="fig|182217.3.peg.267"/>
<feature type="domain" description="Helicase ATP-binding" evidence="2">
    <location>
        <begin position="191"/>
        <end position="385"/>
    </location>
</feature>
<dbReference type="InterPro" id="IPR039442">
    <property type="entry name" value="Mrr-like_dom"/>
</dbReference>
<dbReference type="SMART" id="SM00490">
    <property type="entry name" value="HELICc"/>
    <property type="match status" value="1"/>
</dbReference>
<dbReference type="REBASE" id="101028">
    <property type="entry name" value="Hce7128ORF1290P"/>
</dbReference>
<dbReference type="Proteomes" id="UP000005010">
    <property type="component" value="Chromosome"/>
</dbReference>
<dbReference type="PANTHER" id="PTHR47396:SF1">
    <property type="entry name" value="ATP-DEPENDENT HELICASE IRC3-RELATED"/>
    <property type="match status" value="1"/>
</dbReference>
<dbReference type="eggNOG" id="COG0286">
    <property type="taxonomic scope" value="Bacteria"/>
</dbReference>
<dbReference type="PROSITE" id="PS00092">
    <property type="entry name" value="N6_MTASE"/>
    <property type="match status" value="1"/>
</dbReference>
<dbReference type="InterPro" id="IPR011856">
    <property type="entry name" value="tRNA_endonuc-like_dom_sf"/>
</dbReference>
<dbReference type="KEGG" id="hce:HCW_01290"/>
<evidence type="ECO:0000259" key="2">
    <source>
        <dbReference type="PROSITE" id="PS51192"/>
    </source>
</evidence>
<dbReference type="SUPFAM" id="SSF52540">
    <property type="entry name" value="P-loop containing nucleoside triphosphate hydrolases"/>
    <property type="match status" value="2"/>
</dbReference>
<dbReference type="RefSeq" id="WP_014660420.1">
    <property type="nucleotide sequence ID" value="NC_017737.1"/>
</dbReference>
<dbReference type="InterPro" id="IPR053980">
    <property type="entry name" value="ISP_coupler"/>
</dbReference>
<dbReference type="GO" id="GO:0006304">
    <property type="term" value="P:DNA modification"/>
    <property type="evidence" value="ECO:0007669"/>
    <property type="project" value="InterPro"/>
</dbReference>
<dbReference type="SMART" id="SM00487">
    <property type="entry name" value="DEXDc"/>
    <property type="match status" value="1"/>
</dbReference>
<dbReference type="HOGENOM" id="CLU_002151_1_0_7"/>
<dbReference type="Pfam" id="PF18135">
    <property type="entry name" value="Type_ISP_C"/>
    <property type="match status" value="1"/>
</dbReference>
<feature type="compositionally biased region" description="Basic and acidic residues" evidence="1">
    <location>
        <begin position="1332"/>
        <end position="1346"/>
    </location>
</feature>
<dbReference type="EMBL" id="CP003479">
    <property type="protein sequence ID" value="AFI03547.1"/>
    <property type="molecule type" value="Genomic_DNA"/>
</dbReference>
<dbReference type="eggNOG" id="COG4889">
    <property type="taxonomic scope" value="Bacteria"/>
</dbReference>
<dbReference type="InterPro" id="IPR041635">
    <property type="entry name" value="Type_ISP_LLaBIII_C"/>
</dbReference>
<dbReference type="Gene3D" id="3.40.1350.10">
    <property type="match status" value="1"/>
</dbReference>
<dbReference type="InterPro" id="IPR014001">
    <property type="entry name" value="Helicase_ATP-bd"/>
</dbReference>
<dbReference type="GO" id="GO:0005524">
    <property type="term" value="F:ATP binding"/>
    <property type="evidence" value="ECO:0007669"/>
    <property type="project" value="InterPro"/>
</dbReference>
<dbReference type="InterPro" id="IPR011335">
    <property type="entry name" value="Restrct_endonuc-II-like"/>
</dbReference>
<dbReference type="InterPro" id="IPR029063">
    <property type="entry name" value="SAM-dependent_MTases_sf"/>
</dbReference>
<dbReference type="PROSITE" id="PS51194">
    <property type="entry name" value="HELICASE_CTER"/>
    <property type="match status" value="1"/>
</dbReference>
<dbReference type="Pfam" id="PF04851">
    <property type="entry name" value="ResIII"/>
    <property type="match status" value="1"/>
</dbReference>
<accession>I0EKS8</accession>
<dbReference type="GO" id="GO:0009007">
    <property type="term" value="F:site-specific DNA-methyltransferase (adenine-specific) activity"/>
    <property type="evidence" value="ECO:0007669"/>
    <property type="project" value="UniProtKB-EC"/>
</dbReference>
<dbReference type="GO" id="GO:0003677">
    <property type="term" value="F:DNA binding"/>
    <property type="evidence" value="ECO:0007669"/>
    <property type="project" value="InterPro"/>
</dbReference>
<dbReference type="Pfam" id="PF22240">
    <property type="entry name" value="ISP_coupler"/>
    <property type="match status" value="1"/>
</dbReference>
<dbReference type="Pfam" id="PF13156">
    <property type="entry name" value="Mrr_cat_2"/>
    <property type="match status" value="1"/>
</dbReference>
<protein>
    <submittedName>
        <fullName evidence="4">Type III restriction enzyme, res subunit</fullName>
    </submittedName>
</protein>
<dbReference type="Gene3D" id="3.40.50.150">
    <property type="entry name" value="Vaccinia Virus protein VP39"/>
    <property type="match status" value="1"/>
</dbReference>
<feature type="domain" description="Helicase C-terminal" evidence="3">
    <location>
        <begin position="466"/>
        <end position="640"/>
    </location>
</feature>
<organism evidence="4 5">
    <name type="scientific">Helicobacter cetorum (strain ATCC BAA-429 / MIT 00-7128)</name>
    <dbReference type="NCBI Taxonomy" id="182217"/>
    <lineage>
        <taxon>Bacteria</taxon>
        <taxon>Pseudomonadati</taxon>
        <taxon>Campylobacterota</taxon>
        <taxon>Epsilonproteobacteria</taxon>
        <taxon>Campylobacterales</taxon>
        <taxon>Helicobacteraceae</taxon>
        <taxon>Helicobacter</taxon>
    </lineage>
</organism>
<evidence type="ECO:0000313" key="4">
    <source>
        <dbReference type="EMBL" id="AFI03547.1"/>
    </source>
</evidence>
<dbReference type="GO" id="GO:0005829">
    <property type="term" value="C:cytosol"/>
    <property type="evidence" value="ECO:0007669"/>
    <property type="project" value="TreeGrafter"/>
</dbReference>
<feature type="region of interest" description="Disordered" evidence="1">
    <location>
        <begin position="661"/>
        <end position="688"/>
    </location>
</feature>
<dbReference type="CDD" id="cd18785">
    <property type="entry name" value="SF2_C"/>
    <property type="match status" value="1"/>
</dbReference>
<name>I0EKS8_HELC0</name>
<dbReference type="SUPFAM" id="SSF53335">
    <property type="entry name" value="S-adenosyl-L-methionine-dependent methyltransferases"/>
    <property type="match status" value="1"/>
</dbReference>
<dbReference type="PANTHER" id="PTHR47396">
    <property type="entry name" value="TYPE I RESTRICTION ENZYME ECOKI R PROTEIN"/>
    <property type="match status" value="1"/>
</dbReference>
<dbReference type="Gene3D" id="3.40.50.300">
    <property type="entry name" value="P-loop containing nucleotide triphosphate hydrolases"/>
    <property type="match status" value="2"/>
</dbReference>
<sequence>MPHTEYKSSFNYILEQLQNISNDKDRGTEFEYFCKQFLLKDPTYYNQFKEVYLRNELLLDNDYKDIGIDLIAITTDNEFVAIQCKCYTKDIAKSDIDSFISASSKSYHNSKYGEIIFKERLLMHIAPRLSANAEKIIENQNPRVFQISKKDFEESQVDYSSFKLNDNTYSFKLKPHKVLRSHQKEAINNILEEFKHFNRTKLIMACGTGKSLTAIRLLDIMLLEQQIALFLAPSIALVSQSLKEAFAQSQKPFKAFVICSDSKVGKEIEDAKSSELPIPPTTNPTLLSEQITKHQNERLIIFSTYHSIEVIMDCLKELKRNIKIAICDEAHRTAGFNEKDKEQSHYTKIHNDNLIKCDYRLYMSATPKIFKERAKEQAKKEELFLYSMDNEEIFGKNAYELNFDNALKQDLLCDYKVIISILDKNLITNSTNQTPIIKYTDKKGKEKEKQVDLEFAGKIIATYLALSKQNILEIDKTTHKTSIFNEDKTPMKTSIAFHSSIDNSILRTSSFKTILDNFDKDTLSLELEHVDGNMNTLEKSEKLDLLKNPKAEINILSNAKCLTEGIDIPSLDSVIFFDSKDSLVEIVQAVGRVMRKAPNKQYGYIILPITMELEKLENYDETLNKHEDFKALWKLLNALRAHDNRLVSECELYKKIEPILGKPPKNKDDSNDDDNDTNNENNKNKDLKNKITQQSLFLQGLKDHIINIAPNKIGDRYYWSSFASNVANIAKNIKLRLKALLADPSIEEKMQEFLKTLHININSSLNLENALDLLTQHVITKPIFECLYSLGHFSQNNAVCASMDNLYNDITKHSLDAETTELNEFYTSIKESASFAQSDKEKQSIIKNLYNTFFAKAFEKESQKLGIVYTPIEIVDFMIHSSNALLKKHFNTSLNEKGVKIADPFLGTGSFLTRLLQSGMISKENLPYKYEHDIFGNEITLLAYYIANLNIASVYNELLGSFIEPKGVCFCDTFETYDKDKPLDFKEPYLEENKAKIKAFKNEENLFVILGNPPYSRKQENANDNNQNNFYPKLTKRLQDTYTKESKAQKNDYDTYKLALRFASDKIQKGVIAFVTNASFLRANSDDGLRASLAKEFNAIYIMDLRGNQRTSGELSKQEGGKVFGSGSRTPVCCVFLIKDKETFKEKCEIFYHNIGDYRSAEDKLSLLEHSKHILNAKLEHLTPDSHNDWLDLRDPAFDKFMPITDKKKKFSEQESVFKAFSSGVVTSRDTWAYNFSKENLAKNIKTSIDFYNSQLGKSAKEVEKDPTKISWSRRAYKMCERDYKLDFNENQIRTSLQRPFTKIHIYYDIVLNEEQCQMDKIYPFNNNSTHANERERERERVKHTP</sequence>
<proteinExistence type="predicted"/>